<feature type="transmembrane region" description="Helical" evidence="1">
    <location>
        <begin position="112"/>
        <end position="134"/>
    </location>
</feature>
<proteinExistence type="predicted"/>
<evidence type="ECO:0000313" key="4">
    <source>
        <dbReference type="Proteomes" id="UP000007485"/>
    </source>
</evidence>
<dbReference type="InterPro" id="IPR020846">
    <property type="entry name" value="MFS_dom"/>
</dbReference>
<feature type="transmembrane region" description="Helical" evidence="1">
    <location>
        <begin position="87"/>
        <end position="106"/>
    </location>
</feature>
<dbReference type="PROSITE" id="PS50850">
    <property type="entry name" value="MFS"/>
    <property type="match status" value="1"/>
</dbReference>
<dbReference type="KEGG" id="vmo:VMUT_0623"/>
<dbReference type="eggNOG" id="arCOG00130">
    <property type="taxonomic scope" value="Archaea"/>
</dbReference>
<feature type="transmembrane region" description="Helical" evidence="1">
    <location>
        <begin position="174"/>
        <end position="193"/>
    </location>
</feature>
<dbReference type="InterPro" id="IPR036259">
    <property type="entry name" value="MFS_trans_sf"/>
</dbReference>
<evidence type="ECO:0000256" key="1">
    <source>
        <dbReference type="SAM" id="Phobius"/>
    </source>
</evidence>
<dbReference type="Gene3D" id="1.20.1250.20">
    <property type="entry name" value="MFS general substrate transporter like domains"/>
    <property type="match status" value="1"/>
</dbReference>
<dbReference type="Proteomes" id="UP000007485">
    <property type="component" value="Chromosome"/>
</dbReference>
<protein>
    <submittedName>
        <fullName evidence="3">Major facilitator superfamily MFS_1</fullName>
    </submittedName>
</protein>
<feature type="transmembrane region" description="Helical" evidence="1">
    <location>
        <begin position="264"/>
        <end position="289"/>
    </location>
</feature>
<dbReference type="PANTHER" id="PTHR23518">
    <property type="entry name" value="C-METHYLTRANSFERASE"/>
    <property type="match status" value="1"/>
</dbReference>
<keyword evidence="1" id="KW-0472">Membrane</keyword>
<dbReference type="HOGENOM" id="CLU_677270_0_0_2"/>
<evidence type="ECO:0000313" key="3">
    <source>
        <dbReference type="EMBL" id="ADY00834.1"/>
    </source>
</evidence>
<name>F0QVI1_VULM7</name>
<feature type="transmembrane region" description="Helical" evidence="1">
    <location>
        <begin position="319"/>
        <end position="339"/>
    </location>
</feature>
<accession>F0QVI1</accession>
<evidence type="ECO:0000259" key="2">
    <source>
        <dbReference type="PROSITE" id="PS50850"/>
    </source>
</evidence>
<feature type="transmembrane region" description="Helical" evidence="1">
    <location>
        <begin position="21"/>
        <end position="48"/>
    </location>
</feature>
<keyword evidence="4" id="KW-1185">Reference proteome</keyword>
<feature type="transmembrane region" description="Helical" evidence="1">
    <location>
        <begin position="296"/>
        <end position="313"/>
    </location>
</feature>
<feature type="transmembrane region" description="Helical" evidence="1">
    <location>
        <begin position="383"/>
        <end position="401"/>
    </location>
</feature>
<dbReference type="InterPro" id="IPR011701">
    <property type="entry name" value="MFS"/>
</dbReference>
<dbReference type="GO" id="GO:0022857">
    <property type="term" value="F:transmembrane transporter activity"/>
    <property type="evidence" value="ECO:0007669"/>
    <property type="project" value="InterPro"/>
</dbReference>
<sequence>MNEKGSLLRNIRNNIRYYVTGNVGILLLTWFLYAIGNALTIPYFSIYLKMLGANAIDIGLTYSISIIAQLITVIPGGYLTDTLGRRLSIIIGTWLITITSFLMVIAPNWQLLAVFYAINMAAAFYQPALLAILIDSLPRDRYASGILITSILPQIPWLVLPPIGGFLINKYGLLGIRFAYLISSIISTIVAVIRQLAIKETLNNKLSKASLREFLHSYYLLRNIINLPSDLLITYISALIIAIAVMPVNTLLSIYVVYKLGLSTVYWGYLVSISYAAYIIIGIFLMFYVDKYRNKLLISGIIINTVGSAIGLLENAYSTIGYLLLLQIGTQLAMTAIQSKLGSSISIDRRGYGMSMLIVFQLVGQTIGSYVTGELYKVSTGSIFLIPLILSLSSIMMISLYRMKLNR</sequence>
<dbReference type="SUPFAM" id="SSF103473">
    <property type="entry name" value="MFS general substrate transporter"/>
    <property type="match status" value="1"/>
</dbReference>
<keyword evidence="1" id="KW-0812">Transmembrane</keyword>
<organism evidence="3 4">
    <name type="scientific">Vulcanisaeta moutnovskia (strain 768-28)</name>
    <dbReference type="NCBI Taxonomy" id="985053"/>
    <lineage>
        <taxon>Archaea</taxon>
        <taxon>Thermoproteota</taxon>
        <taxon>Thermoprotei</taxon>
        <taxon>Thermoproteales</taxon>
        <taxon>Thermoproteaceae</taxon>
        <taxon>Vulcanisaeta</taxon>
    </lineage>
</organism>
<keyword evidence="1" id="KW-1133">Transmembrane helix</keyword>
<dbReference type="STRING" id="985053.VMUT_0623"/>
<feature type="domain" description="Major facilitator superfamily (MFS) profile" evidence="2">
    <location>
        <begin position="22"/>
        <end position="406"/>
    </location>
</feature>
<dbReference type="RefSeq" id="WP_013603997.1">
    <property type="nucleotide sequence ID" value="NC_015151.1"/>
</dbReference>
<dbReference type="PANTHER" id="PTHR23518:SF2">
    <property type="entry name" value="MAJOR FACILITATOR SUPERFAMILY TRANSPORTER"/>
    <property type="match status" value="1"/>
</dbReference>
<reference evidence="3 4" key="1">
    <citation type="journal article" date="2011" name="J. Bacteriol.">
        <title>Complete genome sequence of 'Vulcanisaeta moutnovskia' strain 768-28, a novel member of the hyperthermophilic crenarchaeal genus vulcanisaeta.</title>
        <authorList>
            <person name="Gumerov V.M."/>
            <person name="Mardanov A.V."/>
            <person name="Beletsky A.V."/>
            <person name="Prokofeva M.I."/>
            <person name="Bonch-Osmolovskaya E.A."/>
            <person name="Ravin N.V."/>
            <person name="Skryabin K.G."/>
        </authorList>
    </citation>
    <scope>NUCLEOTIDE SEQUENCE [LARGE SCALE GENOMIC DNA]</scope>
    <source>
        <strain evidence="3 4">768-28</strain>
    </source>
</reference>
<feature type="transmembrane region" description="Helical" evidence="1">
    <location>
        <begin position="351"/>
        <end position="371"/>
    </location>
</feature>
<gene>
    <name evidence="3" type="ordered locus">VMUT_0623</name>
</gene>
<feature type="transmembrane region" description="Helical" evidence="1">
    <location>
        <begin position="146"/>
        <end position="168"/>
    </location>
</feature>
<feature type="transmembrane region" description="Helical" evidence="1">
    <location>
        <begin position="232"/>
        <end position="258"/>
    </location>
</feature>
<dbReference type="Pfam" id="PF07690">
    <property type="entry name" value="MFS_1"/>
    <property type="match status" value="1"/>
</dbReference>
<dbReference type="AlphaFoldDB" id="F0QVI1"/>
<feature type="transmembrane region" description="Helical" evidence="1">
    <location>
        <begin position="60"/>
        <end position="80"/>
    </location>
</feature>
<dbReference type="EMBL" id="CP002529">
    <property type="protein sequence ID" value="ADY00834.1"/>
    <property type="molecule type" value="Genomic_DNA"/>
</dbReference>
<dbReference type="GeneID" id="10288275"/>